<keyword evidence="5" id="KW-0408">Iron</keyword>
<gene>
    <name evidence="8" type="primary">LOC100378226</name>
</gene>
<keyword evidence="3" id="KW-0223">Dioxygenase</keyword>
<dbReference type="Pfam" id="PF02668">
    <property type="entry name" value="TauD"/>
    <property type="match status" value="1"/>
</dbReference>
<proteinExistence type="inferred from homology"/>
<dbReference type="RefSeq" id="XP_006818383.1">
    <property type="nucleotide sequence ID" value="XM_006818320.1"/>
</dbReference>
<evidence type="ECO:0000256" key="5">
    <source>
        <dbReference type="ARBA" id="ARBA00023004"/>
    </source>
</evidence>
<protein>
    <submittedName>
        <fullName evidence="8">Uncharacterized protein LOC100378226</fullName>
    </submittedName>
</protein>
<dbReference type="InterPro" id="IPR051178">
    <property type="entry name" value="TfdA_dioxygenase"/>
</dbReference>
<feature type="domain" description="TauD/TfdA-like" evidence="6">
    <location>
        <begin position="37"/>
        <end position="282"/>
    </location>
</feature>
<evidence type="ECO:0000313" key="8">
    <source>
        <dbReference type="RefSeq" id="XP_006818383.1"/>
    </source>
</evidence>
<keyword evidence="2" id="KW-0479">Metal-binding</keyword>
<sequence>MIRDMVIRCNQITTDMPPPIRWTVLTSCRKLGCEVHGIDIGIPQPETVIALIKKDVTEHRILIFKNQHNISPDKHVEISRWFGELESSTISRHAKSPSDDILRVSNDAKEGLYNVGRKGWHIDGSFFPKPYSHALYQMVHVPMDGDTVFVSLNDIVKGLSEEQLARFERLSVITTRPNIIHPLIYSHPETNEKVLCIHMGFSQGFVWDKGTAQERNASKSENNDIKNELNRQYMRDNKKIQYSHKWEVGDFIITDNLAVGHEAALSSQFPRSKVGLRVLHRVTVAGKTVPTKKYDLPQMQKKDEL</sequence>
<dbReference type="InterPro" id="IPR042098">
    <property type="entry name" value="TauD-like_sf"/>
</dbReference>
<comment type="similarity">
    <text evidence="1">Belongs to the TfdA dioxygenase family.</text>
</comment>
<evidence type="ECO:0000256" key="2">
    <source>
        <dbReference type="ARBA" id="ARBA00022723"/>
    </source>
</evidence>
<name>A0ABM0MEE2_SACKO</name>
<dbReference type="PANTHER" id="PTHR43779:SF3">
    <property type="entry name" value="(3R)-3-[(CARBOXYMETHYL)AMINO]FATTY ACID OXYGENASE_DECARBOXYLASE"/>
    <property type="match status" value="1"/>
</dbReference>
<reference evidence="8" key="1">
    <citation type="submission" date="2025-08" db="UniProtKB">
        <authorList>
            <consortium name="RefSeq"/>
        </authorList>
    </citation>
    <scope>IDENTIFICATION</scope>
    <source>
        <tissue evidence="8">Testes</tissue>
    </source>
</reference>
<dbReference type="GeneID" id="100378226"/>
<evidence type="ECO:0000313" key="7">
    <source>
        <dbReference type="Proteomes" id="UP000694865"/>
    </source>
</evidence>
<evidence type="ECO:0000256" key="3">
    <source>
        <dbReference type="ARBA" id="ARBA00022964"/>
    </source>
</evidence>
<dbReference type="InterPro" id="IPR003819">
    <property type="entry name" value="TauD/TfdA-like"/>
</dbReference>
<dbReference type="Proteomes" id="UP000694865">
    <property type="component" value="Unplaced"/>
</dbReference>
<dbReference type="SUPFAM" id="SSF51197">
    <property type="entry name" value="Clavaminate synthase-like"/>
    <property type="match status" value="1"/>
</dbReference>
<keyword evidence="4" id="KW-0560">Oxidoreductase</keyword>
<keyword evidence="7" id="KW-1185">Reference proteome</keyword>
<dbReference type="PANTHER" id="PTHR43779">
    <property type="entry name" value="DIOXYGENASE RV0097-RELATED"/>
    <property type="match status" value="1"/>
</dbReference>
<dbReference type="Gene3D" id="3.60.130.10">
    <property type="entry name" value="Clavaminate synthase-like"/>
    <property type="match status" value="1"/>
</dbReference>
<accession>A0ABM0MEE2</accession>
<evidence type="ECO:0000256" key="4">
    <source>
        <dbReference type="ARBA" id="ARBA00023002"/>
    </source>
</evidence>
<organism evidence="7 8">
    <name type="scientific">Saccoglossus kowalevskii</name>
    <name type="common">Acorn worm</name>
    <dbReference type="NCBI Taxonomy" id="10224"/>
    <lineage>
        <taxon>Eukaryota</taxon>
        <taxon>Metazoa</taxon>
        <taxon>Hemichordata</taxon>
        <taxon>Enteropneusta</taxon>
        <taxon>Harrimaniidae</taxon>
        <taxon>Saccoglossus</taxon>
    </lineage>
</organism>
<evidence type="ECO:0000256" key="1">
    <source>
        <dbReference type="ARBA" id="ARBA00005896"/>
    </source>
</evidence>
<evidence type="ECO:0000259" key="6">
    <source>
        <dbReference type="Pfam" id="PF02668"/>
    </source>
</evidence>